<evidence type="ECO:0000256" key="7">
    <source>
        <dbReference type="ARBA" id="ARBA00022840"/>
    </source>
</evidence>
<gene>
    <name evidence="9 13" type="primary">murD</name>
    <name evidence="13" type="ORF">QVH07_14145</name>
</gene>
<evidence type="ECO:0000313" key="13">
    <source>
        <dbReference type="EMBL" id="MDN3205300.1"/>
    </source>
</evidence>
<feature type="domain" description="Mur ligase central" evidence="12">
    <location>
        <begin position="107"/>
        <end position="280"/>
    </location>
</feature>
<protein>
    <recommendedName>
        <fullName evidence="9 10">UDP-N-acetylmuramoylalanine--D-glutamate ligase</fullName>
        <ecNumber evidence="9 10">6.3.2.9</ecNumber>
    </recommendedName>
    <alternativeName>
        <fullName evidence="9">D-glutamic acid-adding enzyme</fullName>
    </alternativeName>
    <alternativeName>
        <fullName evidence="9">UDP-N-acetylmuramoyl-L-alanyl-D-glutamate synthetase</fullName>
    </alternativeName>
</protein>
<dbReference type="PANTHER" id="PTHR43692">
    <property type="entry name" value="UDP-N-ACETYLMURAMOYLALANINE--D-GLUTAMATE LIGASE"/>
    <property type="match status" value="1"/>
</dbReference>
<keyword evidence="7 9" id="KW-0067">ATP-binding</keyword>
<keyword evidence="4 9" id="KW-0436">Ligase</keyword>
<keyword evidence="14" id="KW-1185">Reference proteome</keyword>
<keyword evidence="6 9" id="KW-0547">Nucleotide-binding</keyword>
<dbReference type="PANTHER" id="PTHR43692:SF1">
    <property type="entry name" value="UDP-N-ACETYLMURAMOYLALANINE--D-GLUTAMATE LIGASE"/>
    <property type="match status" value="1"/>
</dbReference>
<keyword evidence="5 9" id="KW-0132">Cell division</keyword>
<keyword evidence="9 10" id="KW-0573">Peptidoglycan synthesis</keyword>
<dbReference type="InterPro" id="IPR013221">
    <property type="entry name" value="Mur_ligase_cen"/>
</dbReference>
<dbReference type="EMBL" id="JAUEPH010000006">
    <property type="protein sequence ID" value="MDN3205300.1"/>
    <property type="molecule type" value="Genomic_DNA"/>
</dbReference>
<comment type="subcellular location">
    <subcellularLocation>
        <location evidence="1 9 10">Cytoplasm</location>
    </subcellularLocation>
</comment>
<dbReference type="SUPFAM" id="SSF53244">
    <property type="entry name" value="MurD-like peptide ligases, peptide-binding domain"/>
    <property type="match status" value="1"/>
</dbReference>
<evidence type="ECO:0000256" key="2">
    <source>
        <dbReference type="ARBA" id="ARBA00004752"/>
    </source>
</evidence>
<evidence type="ECO:0000256" key="6">
    <source>
        <dbReference type="ARBA" id="ARBA00022741"/>
    </source>
</evidence>
<evidence type="ECO:0000259" key="12">
    <source>
        <dbReference type="Pfam" id="PF08245"/>
    </source>
</evidence>
<dbReference type="GO" id="GO:0008764">
    <property type="term" value="F:UDP-N-acetylmuramoylalanine-D-glutamate ligase activity"/>
    <property type="evidence" value="ECO:0007669"/>
    <property type="project" value="UniProtKB-EC"/>
</dbReference>
<evidence type="ECO:0000256" key="4">
    <source>
        <dbReference type="ARBA" id="ARBA00022598"/>
    </source>
</evidence>
<keyword evidence="8 9" id="KW-0131">Cell cycle</keyword>
<dbReference type="InterPro" id="IPR036615">
    <property type="entry name" value="Mur_ligase_C_dom_sf"/>
</dbReference>
<dbReference type="Pfam" id="PF21377">
    <property type="entry name" value="MurD_N"/>
    <property type="match status" value="1"/>
</dbReference>
<proteinExistence type="inferred from homology"/>
<dbReference type="Proteomes" id="UP001171916">
    <property type="component" value="Unassembled WGS sequence"/>
</dbReference>
<comment type="caution">
    <text evidence="13">The sequence shown here is derived from an EMBL/GenBank/DDBJ whole genome shotgun (WGS) entry which is preliminary data.</text>
</comment>
<dbReference type="InterPro" id="IPR005762">
    <property type="entry name" value="MurD"/>
</dbReference>
<dbReference type="Gene3D" id="3.40.1190.10">
    <property type="entry name" value="Mur-like, catalytic domain"/>
    <property type="match status" value="1"/>
</dbReference>
<comment type="similarity">
    <text evidence="9">Belongs to the MurCDEF family.</text>
</comment>
<dbReference type="Gene3D" id="3.40.50.720">
    <property type="entry name" value="NAD(P)-binding Rossmann-like Domain"/>
    <property type="match status" value="1"/>
</dbReference>
<dbReference type="HAMAP" id="MF_00639">
    <property type="entry name" value="MurD"/>
    <property type="match status" value="1"/>
</dbReference>
<name>A0ABT7YFK0_9BACT</name>
<evidence type="ECO:0000256" key="10">
    <source>
        <dbReference type="RuleBase" id="RU003664"/>
    </source>
</evidence>
<comment type="catalytic activity">
    <reaction evidence="9 10">
        <text>UDP-N-acetyl-alpha-D-muramoyl-L-alanine + D-glutamate + ATP = UDP-N-acetyl-alpha-D-muramoyl-L-alanyl-D-glutamate + ADP + phosphate + H(+)</text>
        <dbReference type="Rhea" id="RHEA:16429"/>
        <dbReference type="ChEBI" id="CHEBI:15378"/>
        <dbReference type="ChEBI" id="CHEBI:29986"/>
        <dbReference type="ChEBI" id="CHEBI:30616"/>
        <dbReference type="ChEBI" id="CHEBI:43474"/>
        <dbReference type="ChEBI" id="CHEBI:83898"/>
        <dbReference type="ChEBI" id="CHEBI:83900"/>
        <dbReference type="ChEBI" id="CHEBI:456216"/>
        <dbReference type="EC" id="6.3.2.9"/>
    </reaction>
</comment>
<accession>A0ABT7YFK0</accession>
<evidence type="ECO:0000256" key="8">
    <source>
        <dbReference type="ARBA" id="ARBA00023306"/>
    </source>
</evidence>
<dbReference type="SUPFAM" id="SSF51984">
    <property type="entry name" value="MurCD N-terminal domain"/>
    <property type="match status" value="1"/>
</dbReference>
<dbReference type="Pfam" id="PF08245">
    <property type="entry name" value="Mur_ligase_M"/>
    <property type="match status" value="1"/>
</dbReference>
<evidence type="ECO:0000256" key="9">
    <source>
        <dbReference type="HAMAP-Rule" id="MF_00639"/>
    </source>
</evidence>
<evidence type="ECO:0000256" key="3">
    <source>
        <dbReference type="ARBA" id="ARBA00022490"/>
    </source>
</evidence>
<comment type="pathway">
    <text evidence="2 9 10">Cell wall biogenesis; peptidoglycan biosynthesis.</text>
</comment>
<dbReference type="Gene3D" id="3.90.190.20">
    <property type="entry name" value="Mur ligase, C-terminal domain"/>
    <property type="match status" value="1"/>
</dbReference>
<keyword evidence="9 10" id="KW-0133">Cell shape</keyword>
<keyword evidence="9 10" id="KW-0961">Cell wall biogenesis/degradation</keyword>
<dbReference type="EC" id="6.3.2.9" evidence="9 10"/>
<dbReference type="InterPro" id="IPR018109">
    <property type="entry name" value="Folylpolyglutamate_synth_CS"/>
</dbReference>
<dbReference type="RefSeq" id="WP_290001509.1">
    <property type="nucleotide sequence ID" value="NZ_JAUEPH010000006.1"/>
</dbReference>
<organism evidence="13 14">
    <name type="scientific">Algoriphagus sediminis</name>
    <dbReference type="NCBI Taxonomy" id="3057113"/>
    <lineage>
        <taxon>Bacteria</taxon>
        <taxon>Pseudomonadati</taxon>
        <taxon>Bacteroidota</taxon>
        <taxon>Cytophagia</taxon>
        <taxon>Cytophagales</taxon>
        <taxon>Cyclobacteriaceae</taxon>
        <taxon>Algoriphagus</taxon>
    </lineage>
</organism>
<evidence type="ECO:0000313" key="14">
    <source>
        <dbReference type="Proteomes" id="UP001171916"/>
    </source>
</evidence>
<dbReference type="SUPFAM" id="SSF53623">
    <property type="entry name" value="MurD-like peptide ligases, catalytic domain"/>
    <property type="match status" value="1"/>
</dbReference>
<sequence length="448" mass="49270">MNRIVILGSGKSGMGAARLAKQKGYDVFVSDFGEISKESRELLLAEGILFEENGHSEGSVLNANLIIKSPGISPRIPILKAAREKGIVIIDELEFASRFSTGKVIAITGTNGKTTTTSMIYHVMKSAGMDVGVAGNIGQSWASQLLDSDHEWWVIECSSFQIEGMKSFRPHIGILTNITPDHLDRYEYSLDKYITAKFGLFKNQTEDDFAIFLKGDENSDKGRSFSSISSTILEVGNTNEASAFVNGDSLEFHFDYQNWQLKIDEIPVPGRHNQFNALFTGLACQLANLSPQAIKKGISSFRGIEHRIEKVRIVDGVTFVNDSKGTNVDATSYALHSYDQPLVWIAGGVDKGNDYSTIIDIVKKQVKGLICLGKDNQKLKSVFGDLVDDIRETQAMTQAVNWGHEIGTDGDVVLLSPACASFDLFNNYEDRGHQFVEAVNQLKPKALV</sequence>
<dbReference type="InterPro" id="IPR004101">
    <property type="entry name" value="Mur_ligase_C"/>
</dbReference>
<dbReference type="InterPro" id="IPR036565">
    <property type="entry name" value="Mur-like_cat_sf"/>
</dbReference>
<dbReference type="NCBIfam" id="TIGR01087">
    <property type="entry name" value="murD"/>
    <property type="match status" value="1"/>
</dbReference>
<feature type="domain" description="Mur ligase C-terminal" evidence="11">
    <location>
        <begin position="306"/>
        <end position="419"/>
    </location>
</feature>
<dbReference type="PROSITE" id="PS01011">
    <property type="entry name" value="FOLYLPOLYGLU_SYNT_1"/>
    <property type="match status" value="1"/>
</dbReference>
<comment type="function">
    <text evidence="9 10">Cell wall formation. Catalyzes the addition of glutamate to the nucleotide precursor UDP-N-acetylmuramoyl-L-alanine (UMA).</text>
</comment>
<reference evidence="13" key="1">
    <citation type="submission" date="2023-06" db="EMBL/GenBank/DDBJ databases">
        <title>Robiginitalea aurantiacus sp. nov. and Algoriphagus sediminis sp. nov., isolated from coastal sediment.</title>
        <authorList>
            <person name="Zhou Z.Y."/>
            <person name="An J."/>
            <person name="Jia Y.W."/>
            <person name="Du Z.J."/>
        </authorList>
    </citation>
    <scope>NUCLEOTIDE SEQUENCE</scope>
    <source>
        <strain evidence="13">C2-7</strain>
    </source>
</reference>
<evidence type="ECO:0000259" key="11">
    <source>
        <dbReference type="Pfam" id="PF02875"/>
    </source>
</evidence>
<keyword evidence="3 9" id="KW-0963">Cytoplasm</keyword>
<dbReference type="Pfam" id="PF02875">
    <property type="entry name" value="Mur_ligase_C"/>
    <property type="match status" value="1"/>
</dbReference>
<evidence type="ECO:0000256" key="5">
    <source>
        <dbReference type="ARBA" id="ARBA00022618"/>
    </source>
</evidence>
<evidence type="ECO:0000256" key="1">
    <source>
        <dbReference type="ARBA" id="ARBA00004496"/>
    </source>
</evidence>
<feature type="binding site" evidence="9">
    <location>
        <begin position="109"/>
        <end position="115"/>
    </location>
    <ligand>
        <name>ATP</name>
        <dbReference type="ChEBI" id="CHEBI:30616"/>
    </ligand>
</feature>